<feature type="region of interest" description="Disordered" evidence="1">
    <location>
        <begin position="50"/>
        <end position="102"/>
    </location>
</feature>
<reference evidence="3 4" key="1">
    <citation type="journal article" date="2018" name="Mol. Ecol.">
        <title>The obligate alkalophilic soda-lake fungus Sodiomyces alkalinus has shifted to a protein diet.</title>
        <authorList>
            <person name="Grum-Grzhimaylo A.A."/>
            <person name="Falkoski D.L."/>
            <person name="van den Heuvel J."/>
            <person name="Valero-Jimenez C.A."/>
            <person name="Min B."/>
            <person name="Choi I.G."/>
            <person name="Lipzen A."/>
            <person name="Daum C.G."/>
            <person name="Aanen D.K."/>
            <person name="Tsang A."/>
            <person name="Henrissat B."/>
            <person name="Bilanenko E.N."/>
            <person name="de Vries R.P."/>
            <person name="van Kan J.A.L."/>
            <person name="Grigoriev I.V."/>
            <person name="Debets A.J.M."/>
        </authorList>
    </citation>
    <scope>NUCLEOTIDE SEQUENCE [LARGE SCALE GENOMIC DNA]</scope>
    <source>
        <strain evidence="3 4">F11</strain>
    </source>
</reference>
<proteinExistence type="predicted"/>
<dbReference type="Proteomes" id="UP000272025">
    <property type="component" value="Unassembled WGS sequence"/>
</dbReference>
<dbReference type="RefSeq" id="XP_028467186.1">
    <property type="nucleotide sequence ID" value="XM_028606917.1"/>
</dbReference>
<keyword evidence="4" id="KW-1185">Reference proteome</keyword>
<name>A0A3N2PXY0_SODAK</name>
<dbReference type="GeneID" id="39575395"/>
<protein>
    <submittedName>
        <fullName evidence="3">Uncharacterized protein</fullName>
    </submittedName>
</protein>
<sequence>MTLLCPGTGEFGGWDDKIFGSIALDRSLLSLLFYFLYFSYFSPYSIKKQLNRKTKRHPNRSSLRCRGSLRRRPRTGEERQDNNNKKKKKKKRLGGCRGSTDNPGPRDAVCCLDPHGKLLSPIRRFISCQGRGPRVQHVDCPRHL</sequence>
<keyword evidence="2" id="KW-0472">Membrane</keyword>
<evidence type="ECO:0000256" key="1">
    <source>
        <dbReference type="SAM" id="MobiDB-lite"/>
    </source>
</evidence>
<evidence type="ECO:0000313" key="3">
    <source>
        <dbReference type="EMBL" id="ROT39380.1"/>
    </source>
</evidence>
<keyword evidence="2" id="KW-1133">Transmembrane helix</keyword>
<dbReference type="EMBL" id="ML119054">
    <property type="protein sequence ID" value="ROT39380.1"/>
    <property type="molecule type" value="Genomic_DNA"/>
</dbReference>
<feature type="compositionally biased region" description="Basic residues" evidence="1">
    <location>
        <begin position="50"/>
        <end position="59"/>
    </location>
</feature>
<gene>
    <name evidence="3" type="ORF">SODALDRAFT_158099</name>
</gene>
<feature type="transmembrane region" description="Helical" evidence="2">
    <location>
        <begin position="28"/>
        <end position="46"/>
    </location>
</feature>
<evidence type="ECO:0000313" key="4">
    <source>
        <dbReference type="Proteomes" id="UP000272025"/>
    </source>
</evidence>
<feature type="compositionally biased region" description="Basic and acidic residues" evidence="1">
    <location>
        <begin position="74"/>
        <end position="84"/>
    </location>
</feature>
<organism evidence="3 4">
    <name type="scientific">Sodiomyces alkalinus (strain CBS 110278 / VKM F-3762 / F11)</name>
    <name type="common">Alkaliphilic filamentous fungus</name>
    <dbReference type="NCBI Taxonomy" id="1314773"/>
    <lineage>
        <taxon>Eukaryota</taxon>
        <taxon>Fungi</taxon>
        <taxon>Dikarya</taxon>
        <taxon>Ascomycota</taxon>
        <taxon>Pezizomycotina</taxon>
        <taxon>Sordariomycetes</taxon>
        <taxon>Hypocreomycetidae</taxon>
        <taxon>Glomerellales</taxon>
        <taxon>Plectosphaerellaceae</taxon>
        <taxon>Sodiomyces</taxon>
    </lineage>
</organism>
<evidence type="ECO:0000256" key="2">
    <source>
        <dbReference type="SAM" id="Phobius"/>
    </source>
</evidence>
<dbReference type="AlphaFoldDB" id="A0A3N2PXY0"/>
<keyword evidence="2" id="KW-0812">Transmembrane</keyword>
<feature type="compositionally biased region" description="Basic residues" evidence="1">
    <location>
        <begin position="85"/>
        <end position="94"/>
    </location>
</feature>
<accession>A0A3N2PXY0</accession>